<accession>A0A6L6WTF2</accession>
<organism evidence="3 4">
    <name type="scientific">Streptomyces typhae</name>
    <dbReference type="NCBI Taxonomy" id="2681492"/>
    <lineage>
        <taxon>Bacteria</taxon>
        <taxon>Bacillati</taxon>
        <taxon>Actinomycetota</taxon>
        <taxon>Actinomycetes</taxon>
        <taxon>Kitasatosporales</taxon>
        <taxon>Streptomycetaceae</taxon>
        <taxon>Streptomyces</taxon>
    </lineage>
</organism>
<dbReference type="SUPFAM" id="SSF52091">
    <property type="entry name" value="SpoIIaa-like"/>
    <property type="match status" value="1"/>
</dbReference>
<comment type="caution">
    <text evidence="3">The sequence shown here is derived from an EMBL/GenBank/DDBJ whole genome shotgun (WGS) entry which is preliminary data.</text>
</comment>
<sequence>MPDTPLAPAHADSVPRGRHLTVQQADDHVVIMCLSGVLDGHSVPALTRDLKKQLQEAVHTGRRLVLDLTGLRLMSTAALRVLDTHTRHLEDEPVLIVAAVPMVREVFALAPLPGLCVHTTLDAALATVAALSVPGAAPEGPQFEGVAVAERPEILRSRQLRRQSARLRDRSIAFRRAQDEAKNEALQLQHASRQRTPGEDGSTAPS</sequence>
<dbReference type="InterPro" id="IPR002645">
    <property type="entry name" value="STAS_dom"/>
</dbReference>
<dbReference type="EMBL" id="WPNZ01000005">
    <property type="protein sequence ID" value="MVO85450.1"/>
    <property type="molecule type" value="Genomic_DNA"/>
</dbReference>
<dbReference type="AlphaFoldDB" id="A0A6L6WTF2"/>
<dbReference type="Gene3D" id="3.30.750.24">
    <property type="entry name" value="STAS domain"/>
    <property type="match status" value="1"/>
</dbReference>
<evidence type="ECO:0000313" key="4">
    <source>
        <dbReference type="Proteomes" id="UP000483802"/>
    </source>
</evidence>
<evidence type="ECO:0000313" key="3">
    <source>
        <dbReference type="EMBL" id="MVO85450.1"/>
    </source>
</evidence>
<dbReference type="RefSeq" id="WP_157165470.1">
    <property type="nucleotide sequence ID" value="NZ_WPNZ01000005.1"/>
</dbReference>
<name>A0A6L6WTF2_9ACTN</name>
<dbReference type="CDD" id="cd07043">
    <property type="entry name" value="STAS_anti-anti-sigma_factors"/>
    <property type="match status" value="1"/>
</dbReference>
<keyword evidence="4" id="KW-1185">Reference proteome</keyword>
<evidence type="ECO:0000259" key="2">
    <source>
        <dbReference type="PROSITE" id="PS50801"/>
    </source>
</evidence>
<dbReference type="Pfam" id="PF01740">
    <property type="entry name" value="STAS"/>
    <property type="match status" value="1"/>
</dbReference>
<dbReference type="Proteomes" id="UP000483802">
    <property type="component" value="Unassembled WGS sequence"/>
</dbReference>
<dbReference type="InterPro" id="IPR036513">
    <property type="entry name" value="STAS_dom_sf"/>
</dbReference>
<proteinExistence type="predicted"/>
<feature type="domain" description="STAS" evidence="2">
    <location>
        <begin position="29"/>
        <end position="112"/>
    </location>
</feature>
<evidence type="ECO:0000256" key="1">
    <source>
        <dbReference type="SAM" id="MobiDB-lite"/>
    </source>
</evidence>
<protein>
    <submittedName>
        <fullName evidence="3">STAS domain-containing protein</fullName>
    </submittedName>
</protein>
<reference evidence="3 4" key="1">
    <citation type="submission" date="2019-11" db="EMBL/GenBank/DDBJ databases">
        <title>Streptomyces typhae sp. nov., a novel endophytic actinomycete isolated from the root of cattail pollen (Typha angustifolia L.).</title>
        <authorList>
            <person name="Peng C."/>
        </authorList>
    </citation>
    <scope>NUCLEOTIDE SEQUENCE [LARGE SCALE GENOMIC DNA]</scope>
    <source>
        <strain evidence="4">p1417</strain>
    </source>
</reference>
<dbReference type="PROSITE" id="PS50801">
    <property type="entry name" value="STAS"/>
    <property type="match status" value="1"/>
</dbReference>
<feature type="region of interest" description="Disordered" evidence="1">
    <location>
        <begin position="179"/>
        <end position="206"/>
    </location>
</feature>
<gene>
    <name evidence="3" type="ORF">GPA10_11970</name>
</gene>